<dbReference type="AlphaFoldDB" id="A0A9K3CXG7"/>
<proteinExistence type="predicted"/>
<dbReference type="EMBL" id="BDIP01001634">
    <property type="protein sequence ID" value="GIQ84812.1"/>
    <property type="molecule type" value="Genomic_DNA"/>
</dbReference>
<evidence type="ECO:0000313" key="3">
    <source>
        <dbReference type="Proteomes" id="UP000265618"/>
    </source>
</evidence>
<name>A0A9K3CXG7_9EUKA</name>
<feature type="transmembrane region" description="Helical" evidence="1">
    <location>
        <begin position="39"/>
        <end position="56"/>
    </location>
</feature>
<keyword evidence="1" id="KW-1133">Transmembrane helix</keyword>
<protein>
    <submittedName>
        <fullName evidence="2">Uncharacterized protein</fullName>
    </submittedName>
</protein>
<evidence type="ECO:0000256" key="1">
    <source>
        <dbReference type="SAM" id="Phobius"/>
    </source>
</evidence>
<feature type="non-terminal residue" evidence="2">
    <location>
        <position position="1"/>
    </location>
</feature>
<keyword evidence="3" id="KW-1185">Reference proteome</keyword>
<gene>
    <name evidence="2" type="ORF">KIPB_006378</name>
</gene>
<evidence type="ECO:0000313" key="2">
    <source>
        <dbReference type="EMBL" id="GIQ84812.1"/>
    </source>
</evidence>
<sequence>MRLNHLLHSVMCWQDPYRSIVCLTLVVSMFVYVQLGLSVFVFFAYLGMVLLAAGYVHKFMRGRKRGLEGERDSASRAQRYNDSLVERYLFQCCHFLGISPQSVAEREEDSDAGPGFDSLQSRFVTLLHTLISGFIWLDVRVSYRILIWCMCVPFIQGLTQVLPLPRLLPCLSILALIPLQQRDVTIESEGERDIGSAIESKGRGLLVQLEHYLDSGISMLSKSLTVPRVQAVADI</sequence>
<accession>A0A9K3CXG7</accession>
<comment type="caution">
    <text evidence="2">The sequence shown here is derived from an EMBL/GenBank/DDBJ whole genome shotgun (WGS) entry which is preliminary data.</text>
</comment>
<organism evidence="2 3">
    <name type="scientific">Kipferlia bialata</name>
    <dbReference type="NCBI Taxonomy" id="797122"/>
    <lineage>
        <taxon>Eukaryota</taxon>
        <taxon>Metamonada</taxon>
        <taxon>Carpediemonas-like organisms</taxon>
        <taxon>Kipferlia</taxon>
    </lineage>
</organism>
<keyword evidence="1" id="KW-0812">Transmembrane</keyword>
<keyword evidence="1" id="KW-0472">Membrane</keyword>
<reference evidence="2 3" key="1">
    <citation type="journal article" date="2018" name="PLoS ONE">
        <title>The draft genome of Kipferlia bialata reveals reductive genome evolution in fornicate parasites.</title>
        <authorList>
            <person name="Tanifuji G."/>
            <person name="Takabayashi S."/>
            <person name="Kume K."/>
            <person name="Takagi M."/>
            <person name="Nakayama T."/>
            <person name="Kamikawa R."/>
            <person name="Inagaki Y."/>
            <person name="Hashimoto T."/>
        </authorList>
    </citation>
    <scope>NUCLEOTIDE SEQUENCE [LARGE SCALE GENOMIC DNA]</scope>
    <source>
        <strain evidence="2">NY0173</strain>
    </source>
</reference>
<dbReference type="Proteomes" id="UP000265618">
    <property type="component" value="Unassembled WGS sequence"/>
</dbReference>